<sequence>MITTIEYLPDEILLIICNYLSQYHIIHAFFNLNDRLNSTISQYYNSLIVDHNVYRELLPIIGSYLQSLTIKDISLKSHEISFASNIQELTFDKQHPHSIPSLVNLTDLNIINAPSTNLTDVLFLTNNNIHSIYISSQTPLTISTTKISKIKQLGVTLKSLDDCISLFSICPELTCLNLHLLDCSFKNIPKQINEPSNLQIFSLRTNYETNVDFNTIKNIFQYLPSQLEYLGIEIITLDRECVNGQTWENYLQEKFPNLIRLDFFIYLRPELPTNTETRRLPSILKTFQNDYWSSITPQHITGYYDRSYQGESISIHTEPAPIVRRRRYFLN</sequence>
<dbReference type="EMBL" id="CAJNOM010000320">
    <property type="protein sequence ID" value="CAF1355274.1"/>
    <property type="molecule type" value="Genomic_DNA"/>
</dbReference>
<evidence type="ECO:0000313" key="1">
    <source>
        <dbReference type="EMBL" id="CAF0862232.1"/>
    </source>
</evidence>
<comment type="caution">
    <text evidence="3">The sequence shown here is derived from an EMBL/GenBank/DDBJ whole genome shotgun (WGS) entry which is preliminary data.</text>
</comment>
<name>A0A815NQI4_9BILA</name>
<evidence type="ECO:0000313" key="4">
    <source>
        <dbReference type="Proteomes" id="UP000663832"/>
    </source>
</evidence>
<dbReference type="AlphaFoldDB" id="A0A815NQI4"/>
<reference evidence="3" key="1">
    <citation type="submission" date="2021-02" db="EMBL/GenBank/DDBJ databases">
        <authorList>
            <person name="Nowell W R."/>
        </authorList>
    </citation>
    <scope>NUCLEOTIDE SEQUENCE</scope>
</reference>
<protein>
    <recommendedName>
        <fullName evidence="5">F-box domain-containing protein</fullName>
    </recommendedName>
</protein>
<dbReference type="EMBL" id="CAJNOM010000428">
    <property type="protein sequence ID" value="CAF1432776.1"/>
    <property type="molecule type" value="Genomic_DNA"/>
</dbReference>
<dbReference type="SUPFAM" id="SSF52047">
    <property type="entry name" value="RNI-like"/>
    <property type="match status" value="1"/>
</dbReference>
<evidence type="ECO:0000313" key="2">
    <source>
        <dbReference type="EMBL" id="CAF1355274.1"/>
    </source>
</evidence>
<organism evidence="3 4">
    <name type="scientific">Adineta steineri</name>
    <dbReference type="NCBI Taxonomy" id="433720"/>
    <lineage>
        <taxon>Eukaryota</taxon>
        <taxon>Metazoa</taxon>
        <taxon>Spiralia</taxon>
        <taxon>Gnathifera</taxon>
        <taxon>Rotifera</taxon>
        <taxon>Eurotatoria</taxon>
        <taxon>Bdelloidea</taxon>
        <taxon>Adinetida</taxon>
        <taxon>Adinetidae</taxon>
        <taxon>Adineta</taxon>
    </lineage>
</organism>
<dbReference type="EMBL" id="CAJNOI010000026">
    <property type="protein sequence ID" value="CAF0862232.1"/>
    <property type="molecule type" value="Genomic_DNA"/>
</dbReference>
<evidence type="ECO:0008006" key="5">
    <source>
        <dbReference type="Google" id="ProtNLM"/>
    </source>
</evidence>
<evidence type="ECO:0000313" key="3">
    <source>
        <dbReference type="EMBL" id="CAF1432776.1"/>
    </source>
</evidence>
<accession>A0A815NQI4</accession>
<dbReference type="Proteomes" id="UP000663877">
    <property type="component" value="Unassembled WGS sequence"/>
</dbReference>
<dbReference type="Proteomes" id="UP000663832">
    <property type="component" value="Unassembled WGS sequence"/>
</dbReference>
<dbReference type="InterPro" id="IPR032675">
    <property type="entry name" value="LRR_dom_sf"/>
</dbReference>
<gene>
    <name evidence="1" type="ORF">BJG266_LOCUS8441</name>
    <name evidence="2" type="ORF">QVE165_LOCUS34226</name>
    <name evidence="3" type="ORF">QVE165_LOCUS39066</name>
</gene>
<proteinExistence type="predicted"/>
<dbReference type="OrthoDB" id="9990173at2759"/>
<keyword evidence="4" id="KW-1185">Reference proteome</keyword>
<dbReference type="Gene3D" id="3.80.10.10">
    <property type="entry name" value="Ribonuclease Inhibitor"/>
    <property type="match status" value="1"/>
</dbReference>